<sequence length="170" mass="18602">MAPQAEGSPQPPGDSSRRNVSRVPHHSQNVADIKRILAGEAGVTRFLRLWGQLSVPNVGRKEFPLSSSSLEKPARLERLLTEHGPPADGALAERFWRDGLSCPVLSEGVKGLAGGTGQSRTQDLSTAARPLKSQPIRYTASDESVIFYRQHLNTQMAPRIQWRATATELL</sequence>
<evidence type="ECO:0000256" key="1">
    <source>
        <dbReference type="SAM" id="MobiDB-lite"/>
    </source>
</evidence>
<gene>
    <name evidence="2" type="ORF">SKAU_G00009940</name>
</gene>
<dbReference type="Proteomes" id="UP001152622">
    <property type="component" value="Chromosome 1"/>
</dbReference>
<feature type="region of interest" description="Disordered" evidence="1">
    <location>
        <begin position="1"/>
        <end position="27"/>
    </location>
</feature>
<organism evidence="2 3">
    <name type="scientific">Synaphobranchus kaupii</name>
    <name type="common">Kaup's arrowtooth eel</name>
    <dbReference type="NCBI Taxonomy" id="118154"/>
    <lineage>
        <taxon>Eukaryota</taxon>
        <taxon>Metazoa</taxon>
        <taxon>Chordata</taxon>
        <taxon>Craniata</taxon>
        <taxon>Vertebrata</taxon>
        <taxon>Euteleostomi</taxon>
        <taxon>Actinopterygii</taxon>
        <taxon>Neopterygii</taxon>
        <taxon>Teleostei</taxon>
        <taxon>Anguilliformes</taxon>
        <taxon>Synaphobranchidae</taxon>
        <taxon>Synaphobranchus</taxon>
    </lineage>
</organism>
<protein>
    <submittedName>
        <fullName evidence="2">Uncharacterized protein</fullName>
    </submittedName>
</protein>
<dbReference type="AlphaFoldDB" id="A0A9Q1JB36"/>
<evidence type="ECO:0000313" key="2">
    <source>
        <dbReference type="EMBL" id="KAJ8380216.1"/>
    </source>
</evidence>
<accession>A0A9Q1JB36</accession>
<comment type="caution">
    <text evidence="2">The sequence shown here is derived from an EMBL/GenBank/DDBJ whole genome shotgun (WGS) entry which is preliminary data.</text>
</comment>
<reference evidence="2" key="1">
    <citation type="journal article" date="2023" name="Science">
        <title>Genome structures resolve the early diversification of teleost fishes.</title>
        <authorList>
            <person name="Parey E."/>
            <person name="Louis A."/>
            <person name="Montfort J."/>
            <person name="Bouchez O."/>
            <person name="Roques C."/>
            <person name="Iampietro C."/>
            <person name="Lluch J."/>
            <person name="Castinel A."/>
            <person name="Donnadieu C."/>
            <person name="Desvignes T."/>
            <person name="Floi Bucao C."/>
            <person name="Jouanno E."/>
            <person name="Wen M."/>
            <person name="Mejri S."/>
            <person name="Dirks R."/>
            <person name="Jansen H."/>
            <person name="Henkel C."/>
            <person name="Chen W.J."/>
            <person name="Zahm M."/>
            <person name="Cabau C."/>
            <person name="Klopp C."/>
            <person name="Thompson A.W."/>
            <person name="Robinson-Rechavi M."/>
            <person name="Braasch I."/>
            <person name="Lecointre G."/>
            <person name="Bobe J."/>
            <person name="Postlethwait J.H."/>
            <person name="Berthelot C."/>
            <person name="Roest Crollius H."/>
            <person name="Guiguen Y."/>
        </authorList>
    </citation>
    <scope>NUCLEOTIDE SEQUENCE</scope>
    <source>
        <strain evidence="2">WJC10195</strain>
    </source>
</reference>
<name>A0A9Q1JB36_SYNKA</name>
<evidence type="ECO:0000313" key="3">
    <source>
        <dbReference type="Proteomes" id="UP001152622"/>
    </source>
</evidence>
<dbReference type="EMBL" id="JAINUF010000001">
    <property type="protein sequence ID" value="KAJ8380216.1"/>
    <property type="molecule type" value="Genomic_DNA"/>
</dbReference>
<keyword evidence="3" id="KW-1185">Reference proteome</keyword>
<proteinExistence type="predicted"/>